<feature type="compositionally biased region" description="Basic and acidic residues" evidence="1">
    <location>
        <begin position="165"/>
        <end position="175"/>
    </location>
</feature>
<proteinExistence type="predicted"/>
<dbReference type="Proteomes" id="UP000199352">
    <property type="component" value="Unassembled WGS sequence"/>
</dbReference>
<dbReference type="RefSeq" id="WP_177221397.1">
    <property type="nucleotide sequence ID" value="NZ_FOFR01000015.1"/>
</dbReference>
<feature type="region of interest" description="Disordered" evidence="1">
    <location>
        <begin position="109"/>
        <end position="175"/>
    </location>
</feature>
<gene>
    <name evidence="2" type="ORF">SAMN05216188_115110</name>
</gene>
<evidence type="ECO:0000256" key="1">
    <source>
        <dbReference type="SAM" id="MobiDB-lite"/>
    </source>
</evidence>
<evidence type="ECO:0000313" key="2">
    <source>
        <dbReference type="EMBL" id="SER77253.1"/>
    </source>
</evidence>
<dbReference type="AlphaFoldDB" id="A0A1H9RYQ2"/>
<evidence type="ECO:0000313" key="3">
    <source>
        <dbReference type="Proteomes" id="UP000199352"/>
    </source>
</evidence>
<reference evidence="3" key="1">
    <citation type="submission" date="2016-10" db="EMBL/GenBank/DDBJ databases">
        <authorList>
            <person name="Varghese N."/>
            <person name="Submissions S."/>
        </authorList>
    </citation>
    <scope>NUCLEOTIDE SEQUENCE [LARGE SCALE GENOMIC DNA]</scope>
    <source>
        <strain evidence="3">CGMCC 4.3525</strain>
    </source>
</reference>
<protein>
    <submittedName>
        <fullName evidence="2">Uncharacterized protein</fullName>
    </submittedName>
</protein>
<dbReference type="EMBL" id="FOFR01000015">
    <property type="protein sequence ID" value="SER77253.1"/>
    <property type="molecule type" value="Genomic_DNA"/>
</dbReference>
<feature type="compositionally biased region" description="Basic and acidic residues" evidence="1">
    <location>
        <begin position="109"/>
        <end position="119"/>
    </location>
</feature>
<keyword evidence="3" id="KW-1185">Reference proteome</keyword>
<accession>A0A1H9RYQ2</accession>
<name>A0A1H9RYQ2_9PSEU</name>
<sequence length="175" mass="19294">MSTKTDFYLGRGHDAEWLGSLQWECEPENLLRVPPGRLALTATDETTYRAAVAYLVIVWEAEGIGTAFPRQTGWPWPWATSHMSSWIVAFDPGARGVFVTVGGGVRWEPLDPRNPREPAEDIGPPDIKAWLRAPADPPSVPLPLMRDPATGWPTAAGQCLTNPHDTQHDTEGESR</sequence>
<organism evidence="2 3">
    <name type="scientific">Lentzea xinjiangensis</name>
    <dbReference type="NCBI Taxonomy" id="402600"/>
    <lineage>
        <taxon>Bacteria</taxon>
        <taxon>Bacillati</taxon>
        <taxon>Actinomycetota</taxon>
        <taxon>Actinomycetes</taxon>
        <taxon>Pseudonocardiales</taxon>
        <taxon>Pseudonocardiaceae</taxon>
        <taxon>Lentzea</taxon>
    </lineage>
</organism>
<dbReference type="STRING" id="402600.SAMN05216188_115110"/>